<dbReference type="Gene3D" id="3.40.50.620">
    <property type="entry name" value="HUPs"/>
    <property type="match status" value="1"/>
</dbReference>
<dbReference type="PRINTS" id="PR01438">
    <property type="entry name" value="UNVRSLSTRESS"/>
</dbReference>
<dbReference type="CDD" id="cd00293">
    <property type="entry name" value="USP-like"/>
    <property type="match status" value="1"/>
</dbReference>
<dbReference type="AlphaFoldDB" id="F2L4V8"/>
<accession>F2L4V8</accession>
<organism evidence="2 3">
    <name type="scientific">Thermoproteus uzoniensis (strain 768-20)</name>
    <dbReference type="NCBI Taxonomy" id="999630"/>
    <lineage>
        <taxon>Archaea</taxon>
        <taxon>Thermoproteota</taxon>
        <taxon>Thermoprotei</taxon>
        <taxon>Thermoproteales</taxon>
        <taxon>Thermoproteaceae</taxon>
        <taxon>Thermoproteus</taxon>
    </lineage>
</organism>
<gene>
    <name evidence="2" type="ordered locus">TUZN_2004</name>
</gene>
<reference evidence="2 3" key="1">
    <citation type="journal article" date="2011" name="J. Bacteriol.">
        <title>Complete genome sequence of the thermoacidophilic crenarchaeon Thermoproteus uzoniensis 768-20.</title>
        <authorList>
            <person name="Mardanov A.V."/>
            <person name="Gumerov V.M."/>
            <person name="Beletsky A.V."/>
            <person name="Prokofeva M.I."/>
            <person name="Bonch-Osmolovskaya E.A."/>
            <person name="Ravin N.V."/>
            <person name="Skryabin K.G."/>
        </authorList>
    </citation>
    <scope>NUCLEOTIDE SEQUENCE [LARGE SCALE GENOMIC DNA]</scope>
    <source>
        <strain evidence="2 3">768-20</strain>
    </source>
</reference>
<dbReference type="GeneID" id="10361515"/>
<keyword evidence="3" id="KW-1185">Reference proteome</keyword>
<dbReference type="Proteomes" id="UP000008138">
    <property type="component" value="Chromosome"/>
</dbReference>
<dbReference type="SUPFAM" id="SSF52402">
    <property type="entry name" value="Adenine nucleotide alpha hydrolases-like"/>
    <property type="match status" value="1"/>
</dbReference>
<evidence type="ECO:0000259" key="1">
    <source>
        <dbReference type="Pfam" id="PF00582"/>
    </source>
</evidence>
<dbReference type="eggNOG" id="arCOG02053">
    <property type="taxonomic scope" value="Archaea"/>
</dbReference>
<dbReference type="Pfam" id="PF00582">
    <property type="entry name" value="Usp"/>
    <property type="match status" value="1"/>
</dbReference>
<dbReference type="InterPro" id="IPR014729">
    <property type="entry name" value="Rossmann-like_a/b/a_fold"/>
</dbReference>
<dbReference type="HOGENOM" id="CLU_049301_16_5_2"/>
<dbReference type="STRING" id="999630.TUZN_2004"/>
<evidence type="ECO:0000313" key="3">
    <source>
        <dbReference type="Proteomes" id="UP000008138"/>
    </source>
</evidence>
<evidence type="ECO:0000313" key="2">
    <source>
        <dbReference type="EMBL" id="AEA13462.1"/>
    </source>
</evidence>
<dbReference type="EMBL" id="CP002590">
    <property type="protein sequence ID" value="AEA13462.1"/>
    <property type="molecule type" value="Genomic_DNA"/>
</dbReference>
<reference key="2">
    <citation type="submission" date="2011-03" db="EMBL/GenBank/DDBJ databases">
        <title>Complete genome sequence of the thermoacidophilic crenarchaeon Thermoproteus uzoniensis 768-20.</title>
        <authorList>
            <person name="Mardanov A.V."/>
            <person name="Gumerov V.M."/>
            <person name="Beletsky A.V."/>
            <person name="Prokofeva M.I."/>
            <person name="Bonch-Osmolovskaya E.A."/>
            <person name="Ravin N.V."/>
            <person name="Skryabin K.G."/>
        </authorList>
    </citation>
    <scope>NUCLEOTIDE SEQUENCE</scope>
    <source>
        <strain>768-20</strain>
    </source>
</reference>
<protein>
    <submittedName>
        <fullName evidence="2">UspA protein</fullName>
    </submittedName>
</protein>
<name>F2L4V8_THEU7</name>
<dbReference type="InterPro" id="IPR006015">
    <property type="entry name" value="Universal_stress_UspA"/>
</dbReference>
<feature type="domain" description="UspA" evidence="1">
    <location>
        <begin position="17"/>
        <end position="139"/>
    </location>
</feature>
<dbReference type="KEGG" id="tuz:TUZN_2004"/>
<proteinExistence type="predicted"/>
<sequence length="139" mass="15902">MERDMVDEPSYKLAYRFRKVLVPITPDERSQIAIEVAKDFYTRYGSHIVFLYIIDNIDKTKEINQLLSKYANDIVYELKIERLKEGETVASAILEEIKRGLYDLVIVESRGRTGIEALLYNSVSTAIALSAPTSVLVLR</sequence>
<dbReference type="RefSeq" id="WP_013680797.1">
    <property type="nucleotide sequence ID" value="NC_015315.1"/>
</dbReference>
<dbReference type="OrthoDB" id="14880at2157"/>
<dbReference type="InterPro" id="IPR006016">
    <property type="entry name" value="UspA"/>
</dbReference>